<dbReference type="InterPro" id="IPR036508">
    <property type="entry name" value="Chitin-bd_dom_sf"/>
</dbReference>
<organism evidence="2 3">
    <name type="scientific">Nezara viridula</name>
    <name type="common">Southern green stink bug</name>
    <name type="synonym">Cimex viridulus</name>
    <dbReference type="NCBI Taxonomy" id="85310"/>
    <lineage>
        <taxon>Eukaryota</taxon>
        <taxon>Metazoa</taxon>
        <taxon>Ecdysozoa</taxon>
        <taxon>Arthropoda</taxon>
        <taxon>Hexapoda</taxon>
        <taxon>Insecta</taxon>
        <taxon>Pterygota</taxon>
        <taxon>Neoptera</taxon>
        <taxon>Paraneoptera</taxon>
        <taxon>Hemiptera</taxon>
        <taxon>Heteroptera</taxon>
        <taxon>Panheteroptera</taxon>
        <taxon>Pentatomomorpha</taxon>
        <taxon>Pentatomoidea</taxon>
        <taxon>Pentatomidae</taxon>
        <taxon>Pentatominae</taxon>
        <taxon>Nezara</taxon>
    </lineage>
</organism>
<dbReference type="Gene3D" id="2.170.140.10">
    <property type="entry name" value="Chitin binding domain"/>
    <property type="match status" value="2"/>
</dbReference>
<gene>
    <name evidence="2" type="ORF">NEZAVI_LOCUS6699</name>
</gene>
<dbReference type="GO" id="GO:0008061">
    <property type="term" value="F:chitin binding"/>
    <property type="evidence" value="ECO:0007669"/>
    <property type="project" value="InterPro"/>
</dbReference>
<feature type="domain" description="Chitin-binding type-2" evidence="1">
    <location>
        <begin position="218"/>
        <end position="283"/>
    </location>
</feature>
<dbReference type="Proteomes" id="UP001152798">
    <property type="component" value="Chromosome 3"/>
</dbReference>
<dbReference type="GO" id="GO:0005576">
    <property type="term" value="C:extracellular region"/>
    <property type="evidence" value="ECO:0007669"/>
    <property type="project" value="InterPro"/>
</dbReference>
<protein>
    <recommendedName>
        <fullName evidence="1">Chitin-binding type-2 domain-containing protein</fullName>
    </recommendedName>
</protein>
<dbReference type="OrthoDB" id="6020543at2759"/>
<evidence type="ECO:0000313" key="3">
    <source>
        <dbReference type="Proteomes" id="UP001152798"/>
    </source>
</evidence>
<evidence type="ECO:0000313" key="2">
    <source>
        <dbReference type="EMBL" id="CAH1396679.1"/>
    </source>
</evidence>
<name>A0A9P0H7B9_NEZVI</name>
<reference evidence="2" key="1">
    <citation type="submission" date="2022-01" db="EMBL/GenBank/DDBJ databases">
        <authorList>
            <person name="King R."/>
        </authorList>
    </citation>
    <scope>NUCLEOTIDE SEQUENCE</scope>
</reference>
<dbReference type="SMART" id="SM00494">
    <property type="entry name" value="ChtBD2"/>
    <property type="match status" value="2"/>
</dbReference>
<proteinExistence type="predicted"/>
<dbReference type="InterPro" id="IPR002557">
    <property type="entry name" value="Chitin-bd_dom"/>
</dbReference>
<dbReference type="Pfam" id="PF01607">
    <property type="entry name" value="CBM_14"/>
    <property type="match status" value="2"/>
</dbReference>
<evidence type="ECO:0000259" key="1">
    <source>
        <dbReference type="SMART" id="SM00494"/>
    </source>
</evidence>
<sequence length="287" mass="31790">MVDFVSAKAKLVTATMKYIAAFFLFTVTVCHGLRLPSKWARAVTLGDGDECPSIFSCKDCNTVRVCHPDNSGKLVVLKESGCPAVRPWCDADSGTCTEKEPPRCGKTDDFICLKNNHYFPDENCHRFHYCDNTYTAKLFECNPNTKVFNPIKQQCDDPAETTCNSFDCTNSAVKKAKHGLFVDYYALCNKAGANAGPLVVNVCPEMYVLNTTSQLCAPDCDRYSSINIADVEDCHFYYHCKAIYLNPGDKITKLEKRQCPAGLAYDSTQFTCVDEGTVEACSKTPKA</sequence>
<keyword evidence="3" id="KW-1185">Reference proteome</keyword>
<accession>A0A9P0H7B9</accession>
<dbReference type="SUPFAM" id="SSF57625">
    <property type="entry name" value="Invertebrate chitin-binding proteins"/>
    <property type="match status" value="2"/>
</dbReference>
<dbReference type="EMBL" id="OV725079">
    <property type="protein sequence ID" value="CAH1396679.1"/>
    <property type="molecule type" value="Genomic_DNA"/>
</dbReference>
<dbReference type="AlphaFoldDB" id="A0A9P0H7B9"/>
<feature type="domain" description="Chitin-binding type-2" evidence="1">
    <location>
        <begin position="110"/>
        <end position="165"/>
    </location>
</feature>